<reference evidence="2 3" key="1">
    <citation type="submission" date="2019-05" db="EMBL/GenBank/DDBJ databases">
        <title>Another draft genome of Portunus trituberculatus and its Hox gene families provides insights of decapod evolution.</title>
        <authorList>
            <person name="Jeong J.-H."/>
            <person name="Song I."/>
            <person name="Kim S."/>
            <person name="Choi T."/>
            <person name="Kim D."/>
            <person name="Ryu S."/>
            <person name="Kim W."/>
        </authorList>
    </citation>
    <scope>NUCLEOTIDE SEQUENCE [LARGE SCALE GENOMIC DNA]</scope>
    <source>
        <tissue evidence="2">Muscle</tissue>
    </source>
</reference>
<name>A0A5B7FVS8_PORTR</name>
<gene>
    <name evidence="2" type="ORF">E2C01_042186</name>
</gene>
<dbReference type="EMBL" id="VSRR010008271">
    <property type="protein sequence ID" value="MPC48414.1"/>
    <property type="molecule type" value="Genomic_DNA"/>
</dbReference>
<evidence type="ECO:0000256" key="1">
    <source>
        <dbReference type="SAM" id="MobiDB-lite"/>
    </source>
</evidence>
<evidence type="ECO:0000313" key="3">
    <source>
        <dbReference type="Proteomes" id="UP000324222"/>
    </source>
</evidence>
<feature type="compositionally biased region" description="Polar residues" evidence="1">
    <location>
        <begin position="41"/>
        <end position="56"/>
    </location>
</feature>
<proteinExistence type="predicted"/>
<sequence length="56" mass="6240">MYNEPRRRSLTNRNTDGGFVYHSMDSISSPAQSARWEDFQEQASGLANTSPGETTS</sequence>
<keyword evidence="3" id="KW-1185">Reference proteome</keyword>
<comment type="caution">
    <text evidence="2">The sequence shown here is derived from an EMBL/GenBank/DDBJ whole genome shotgun (WGS) entry which is preliminary data.</text>
</comment>
<protein>
    <submittedName>
        <fullName evidence="2">Uncharacterized protein</fullName>
    </submittedName>
</protein>
<dbReference type="Proteomes" id="UP000324222">
    <property type="component" value="Unassembled WGS sequence"/>
</dbReference>
<organism evidence="2 3">
    <name type="scientific">Portunus trituberculatus</name>
    <name type="common">Swimming crab</name>
    <name type="synonym">Neptunus trituberculatus</name>
    <dbReference type="NCBI Taxonomy" id="210409"/>
    <lineage>
        <taxon>Eukaryota</taxon>
        <taxon>Metazoa</taxon>
        <taxon>Ecdysozoa</taxon>
        <taxon>Arthropoda</taxon>
        <taxon>Crustacea</taxon>
        <taxon>Multicrustacea</taxon>
        <taxon>Malacostraca</taxon>
        <taxon>Eumalacostraca</taxon>
        <taxon>Eucarida</taxon>
        <taxon>Decapoda</taxon>
        <taxon>Pleocyemata</taxon>
        <taxon>Brachyura</taxon>
        <taxon>Eubrachyura</taxon>
        <taxon>Portunoidea</taxon>
        <taxon>Portunidae</taxon>
        <taxon>Portuninae</taxon>
        <taxon>Portunus</taxon>
    </lineage>
</organism>
<feature type="region of interest" description="Disordered" evidence="1">
    <location>
        <begin position="1"/>
        <end position="56"/>
    </location>
</feature>
<evidence type="ECO:0000313" key="2">
    <source>
        <dbReference type="EMBL" id="MPC48414.1"/>
    </source>
</evidence>
<dbReference type="AlphaFoldDB" id="A0A5B7FVS8"/>
<accession>A0A5B7FVS8</accession>